<evidence type="ECO:0000313" key="1">
    <source>
        <dbReference type="EMBL" id="NNG52848.1"/>
    </source>
</evidence>
<dbReference type="EMBL" id="JABEOV010000010">
    <property type="protein sequence ID" value="NNG52848.1"/>
    <property type="molecule type" value="Genomic_DNA"/>
</dbReference>
<dbReference type="AlphaFoldDB" id="A0A7Y7QUE6"/>
<dbReference type="Proteomes" id="UP000557656">
    <property type="component" value="Unassembled WGS sequence"/>
</dbReference>
<evidence type="ECO:0000313" key="2">
    <source>
        <dbReference type="EMBL" id="NVP30867.1"/>
    </source>
</evidence>
<evidence type="ECO:0000313" key="4">
    <source>
        <dbReference type="Proteomes" id="UP000557656"/>
    </source>
</evidence>
<name>A0A7Y7QUE6_9SPHN</name>
<dbReference type="RefSeq" id="WP_082794926.1">
    <property type="nucleotide sequence ID" value="NZ_JABEOV010000010.1"/>
</dbReference>
<dbReference type="Proteomes" id="UP000531581">
    <property type="component" value="Unassembled WGS sequence"/>
</dbReference>
<keyword evidence="4" id="KW-1185">Reference proteome</keyword>
<accession>A0A7Y7QUE6</accession>
<keyword evidence="2" id="KW-0808">Transferase</keyword>
<dbReference type="GeneID" id="78485433"/>
<gene>
    <name evidence="1" type="ORF">HKX05_05755</name>
    <name evidence="2" type="ORF">HLV41_07410</name>
</gene>
<dbReference type="GO" id="GO:0016740">
    <property type="term" value="F:transferase activity"/>
    <property type="evidence" value="ECO:0007669"/>
    <property type="project" value="UniProtKB-KW"/>
</dbReference>
<organism evidence="2 3">
    <name type="scientific">Sphingomonas sanguinis</name>
    <dbReference type="NCBI Taxonomy" id="33051"/>
    <lineage>
        <taxon>Bacteria</taxon>
        <taxon>Pseudomonadati</taxon>
        <taxon>Pseudomonadota</taxon>
        <taxon>Alphaproteobacteria</taxon>
        <taxon>Sphingomonadales</taxon>
        <taxon>Sphingomonadaceae</taxon>
        <taxon>Sphingomonas</taxon>
    </lineage>
</organism>
<reference evidence="3 4" key="1">
    <citation type="submission" date="2020-05" db="EMBL/GenBank/DDBJ databases">
        <title>Draft Genome Sequences of Sphingomonas sp. Isolated from the International Space Station.</title>
        <authorList>
            <person name="Bijlani S."/>
            <person name="Singh N.K."/>
            <person name="Mason C.E."/>
            <person name="Wang C.C."/>
            <person name="Venkateswaran K."/>
        </authorList>
    </citation>
    <scope>NUCLEOTIDE SEQUENCE [LARGE SCALE GENOMIC DNA]</scope>
    <source>
        <strain evidence="1 4">IIF7SW-B5</strain>
        <strain evidence="2">ISS-IIF7SWP</strain>
    </source>
</reference>
<protein>
    <submittedName>
        <fullName evidence="2">Nucleotidyltransferase family protein</fullName>
    </submittedName>
</protein>
<evidence type="ECO:0000313" key="3">
    <source>
        <dbReference type="Proteomes" id="UP000531581"/>
    </source>
</evidence>
<proteinExistence type="predicted"/>
<sequence>MSAIETLIALLRAPERAATLDLAEWTEVVTVARAETLLGTLAYRLDGLVIPAVVQRVLEDAKAEAEEIRRTALWEANRVARALAPLGVPVILLKGTAFVAAGLAAGQGRGIGDCDILLPRASLDHAEKLLLDAGWEWVKADPYDDLYYRRWMHELPPLIHGERDRMVDVHHTILPLTARPTPDAGALIAAAELLGGGLAVLCHTDMIVHAAAHLFADGDLSGGLRNLWDIHALIEERGVEGLEERARHHGLSRAVTRAMRLSHALYGTDVPEPWRRLTATDRIYRRRLTARDGWGRERRPVTRLGFYIRSHAIRMPLPMLARHLWIKWRKGRAVPASE</sequence>
<dbReference type="EMBL" id="JABYQV010000004">
    <property type="protein sequence ID" value="NVP30867.1"/>
    <property type="molecule type" value="Genomic_DNA"/>
</dbReference>
<dbReference type="InterPro" id="IPR039498">
    <property type="entry name" value="NTP_transf_5"/>
</dbReference>
<dbReference type="Pfam" id="PF14907">
    <property type="entry name" value="NTP_transf_5"/>
    <property type="match status" value="1"/>
</dbReference>
<comment type="caution">
    <text evidence="2">The sequence shown here is derived from an EMBL/GenBank/DDBJ whole genome shotgun (WGS) entry which is preliminary data.</text>
</comment>